<accession>A0A4D5RD59</accession>
<dbReference type="EMBL" id="GHJT01000848">
    <property type="protein sequence ID" value="MOY34819.1"/>
    <property type="molecule type" value="Transcribed_RNA"/>
</dbReference>
<protein>
    <submittedName>
        <fullName evidence="1">Uncharacterized protein</fullName>
    </submittedName>
</protein>
<reference evidence="1" key="1">
    <citation type="submission" date="2019-04" db="EMBL/GenBank/DDBJ databases">
        <title>An insight into the mialome of Ixodes scapularis.</title>
        <authorList>
            <person name="Ribeiro J.M."/>
            <person name="Mather T.N."/>
            <person name="Karim S."/>
        </authorList>
    </citation>
    <scope>NUCLEOTIDE SEQUENCE</scope>
</reference>
<proteinExistence type="predicted"/>
<sequence length="116" mass="12801">MGWTSWRATGTGCPPGCLPTCACCSRCGTAAPSWTSWSPSACWPWGRYQAPRWRPSCGPPWSGGAASSTPSSGRLWRPAWNTVRCRRASWPPWRSAGAPTTSPPGIPRWVAWRRRR</sequence>
<organism evidence="1">
    <name type="scientific">Ixodes scapularis</name>
    <name type="common">Black-legged tick</name>
    <name type="synonym">Deer tick</name>
    <dbReference type="NCBI Taxonomy" id="6945"/>
    <lineage>
        <taxon>Eukaryota</taxon>
        <taxon>Metazoa</taxon>
        <taxon>Ecdysozoa</taxon>
        <taxon>Arthropoda</taxon>
        <taxon>Chelicerata</taxon>
        <taxon>Arachnida</taxon>
        <taxon>Acari</taxon>
        <taxon>Parasitiformes</taxon>
        <taxon>Ixodida</taxon>
        <taxon>Ixodoidea</taxon>
        <taxon>Ixodidae</taxon>
        <taxon>Ixodinae</taxon>
        <taxon>Ixodes</taxon>
    </lineage>
</organism>
<evidence type="ECO:0000313" key="1">
    <source>
        <dbReference type="EMBL" id="MOY34819.1"/>
    </source>
</evidence>
<dbReference type="AlphaFoldDB" id="A0A4D5RD59"/>
<name>A0A4D5RD59_IXOSC</name>